<evidence type="ECO:0000313" key="10">
    <source>
        <dbReference type="EMBL" id="MEC1178368.1"/>
    </source>
</evidence>
<dbReference type="PANTHER" id="PTHR43124">
    <property type="entry name" value="PURINE EFFLUX PUMP PBUE"/>
    <property type="match status" value="1"/>
</dbReference>
<dbReference type="PRINTS" id="PR01036">
    <property type="entry name" value="TCRTETB"/>
</dbReference>
<dbReference type="PROSITE" id="PS50850">
    <property type="entry name" value="MFS"/>
    <property type="match status" value="1"/>
</dbReference>
<dbReference type="Proteomes" id="UP001344888">
    <property type="component" value="Unassembled WGS sequence"/>
</dbReference>
<dbReference type="NCBIfam" id="TIGR00710">
    <property type="entry name" value="efflux_Bcr_CflA"/>
    <property type="match status" value="1"/>
</dbReference>
<comment type="subcellular location">
    <subcellularLocation>
        <location evidence="1 8">Cell membrane</location>
        <topology evidence="1 8">Multi-pass membrane protein</topology>
    </subcellularLocation>
</comment>
<comment type="caution">
    <text evidence="10">The sequence shown here is derived from an EMBL/GenBank/DDBJ whole genome shotgun (WGS) entry which is preliminary data.</text>
</comment>
<evidence type="ECO:0000313" key="11">
    <source>
        <dbReference type="Proteomes" id="UP001344888"/>
    </source>
</evidence>
<keyword evidence="3 8" id="KW-0813">Transport</keyword>
<dbReference type="InterPro" id="IPR004812">
    <property type="entry name" value="Efflux_drug-R_Bcr/CmlA"/>
</dbReference>
<dbReference type="InterPro" id="IPR011701">
    <property type="entry name" value="MFS"/>
</dbReference>
<feature type="transmembrane region" description="Helical" evidence="8">
    <location>
        <begin position="340"/>
        <end position="362"/>
    </location>
</feature>
<dbReference type="GO" id="GO:0042910">
    <property type="term" value="F:xenobiotic transmembrane transporter activity"/>
    <property type="evidence" value="ECO:0007669"/>
    <property type="project" value="InterPro"/>
</dbReference>
<evidence type="ECO:0000256" key="3">
    <source>
        <dbReference type="ARBA" id="ARBA00022448"/>
    </source>
</evidence>
<reference evidence="10 11" key="1">
    <citation type="submission" date="2023-03" db="EMBL/GenBank/DDBJ databases">
        <title>Bacillus Genome Sequencing.</title>
        <authorList>
            <person name="Dunlap C."/>
        </authorList>
    </citation>
    <scope>NUCLEOTIDE SEQUENCE [LARGE SCALE GENOMIC DNA]</scope>
    <source>
        <strain evidence="10 11">B-59205</strain>
    </source>
</reference>
<keyword evidence="11" id="KW-1185">Reference proteome</keyword>
<evidence type="ECO:0000256" key="5">
    <source>
        <dbReference type="ARBA" id="ARBA00022692"/>
    </source>
</evidence>
<dbReference type="InterPro" id="IPR050189">
    <property type="entry name" value="MFS_Efflux_Transporters"/>
</dbReference>
<feature type="transmembrane region" description="Helical" evidence="8">
    <location>
        <begin position="80"/>
        <end position="96"/>
    </location>
</feature>
<evidence type="ECO:0000256" key="1">
    <source>
        <dbReference type="ARBA" id="ARBA00004651"/>
    </source>
</evidence>
<accession>A0AAW9NU82</accession>
<comment type="caution">
    <text evidence="8">Lacks conserved residue(s) required for the propagation of feature annotation.</text>
</comment>
<evidence type="ECO:0000256" key="4">
    <source>
        <dbReference type="ARBA" id="ARBA00022475"/>
    </source>
</evidence>
<keyword evidence="7 8" id="KW-0472">Membrane</keyword>
<keyword evidence="6 8" id="KW-1133">Transmembrane helix</keyword>
<feature type="transmembrane region" description="Helical" evidence="8">
    <location>
        <begin position="163"/>
        <end position="183"/>
    </location>
</feature>
<dbReference type="EMBL" id="JARSFG010000010">
    <property type="protein sequence ID" value="MEC1178368.1"/>
    <property type="molecule type" value="Genomic_DNA"/>
</dbReference>
<feature type="transmembrane region" description="Helical" evidence="8">
    <location>
        <begin position="135"/>
        <end position="157"/>
    </location>
</feature>
<feature type="transmembrane region" description="Helical" evidence="8">
    <location>
        <begin position="49"/>
        <end position="68"/>
    </location>
</feature>
<dbReference type="Pfam" id="PF07690">
    <property type="entry name" value="MFS_1"/>
    <property type="match status" value="1"/>
</dbReference>
<gene>
    <name evidence="10" type="ORF">P9B03_07740</name>
</gene>
<dbReference type="FunFam" id="1.20.1720.10:FF:000005">
    <property type="entry name" value="Bcr/CflA family efflux transporter"/>
    <property type="match status" value="1"/>
</dbReference>
<dbReference type="InterPro" id="IPR036259">
    <property type="entry name" value="MFS_trans_sf"/>
</dbReference>
<keyword evidence="4 8" id="KW-1003">Cell membrane</keyword>
<feature type="domain" description="Major facilitator superfamily (MFS) profile" evidence="9">
    <location>
        <begin position="11"/>
        <end position="398"/>
    </location>
</feature>
<dbReference type="PANTHER" id="PTHR43124:SF3">
    <property type="entry name" value="CHLORAMPHENICOL EFFLUX PUMP RV0191"/>
    <property type="match status" value="1"/>
</dbReference>
<dbReference type="Gene3D" id="1.20.1720.10">
    <property type="entry name" value="Multidrug resistance protein D"/>
    <property type="match status" value="1"/>
</dbReference>
<feature type="transmembrane region" description="Helical" evidence="8">
    <location>
        <begin position="374"/>
        <end position="392"/>
    </location>
</feature>
<evidence type="ECO:0000256" key="2">
    <source>
        <dbReference type="ARBA" id="ARBA00006236"/>
    </source>
</evidence>
<feature type="transmembrane region" description="Helical" evidence="8">
    <location>
        <begin position="212"/>
        <end position="231"/>
    </location>
</feature>
<dbReference type="AlphaFoldDB" id="A0AAW9NU82"/>
<dbReference type="GO" id="GO:1990961">
    <property type="term" value="P:xenobiotic detoxification by transmembrane export across the plasma membrane"/>
    <property type="evidence" value="ECO:0007669"/>
    <property type="project" value="InterPro"/>
</dbReference>
<name>A0AAW9NU82_9BACL</name>
<evidence type="ECO:0000256" key="6">
    <source>
        <dbReference type="ARBA" id="ARBA00022989"/>
    </source>
</evidence>
<evidence type="ECO:0000256" key="7">
    <source>
        <dbReference type="ARBA" id="ARBA00023136"/>
    </source>
</evidence>
<sequence>MEKNIGNRKPQLLLLIVLVGFPQMSETIFTPSLPQIADSYGVAMSTAQLTLSIYFLAFAFGVFLWGYLSDFIGRRQAMNFGIFIYGIGSVLCYLSSDISLLLFARFIQAFGASAGSIITQTILRESYEGKERHRFFAQISAALAFTPALGPFIGGFAGEVFGFRMVFLILIVMSVVIFSYSYISLPETMAHQQMTRPQIFPIMKRLITDKKVVTFGLLIGGLNGVLFSYYAEAPYIFIEQFGFSQSMYGLLGCVVAIATIIGSVISKHWLEIKAPEKIIRNGLLIALIGTNFTFVISKIFVEPTFLQALCFIAGIFILLIGVGVALPNCLSLALVDFHDVIGTAGAIFSLGYYLFISLLTFMMSQLHDGSLATMPTYFIGIFIVLLLAKSFFIRPLKSIS</sequence>
<dbReference type="SUPFAM" id="SSF103473">
    <property type="entry name" value="MFS general substrate transporter"/>
    <property type="match status" value="1"/>
</dbReference>
<comment type="similarity">
    <text evidence="2 8">Belongs to the major facilitator superfamily. Bcr/CmlA family.</text>
</comment>
<proteinExistence type="inferred from homology"/>
<dbReference type="RefSeq" id="WP_326122892.1">
    <property type="nucleotide sequence ID" value="NZ_JARSFG010000010.1"/>
</dbReference>
<feature type="transmembrane region" description="Helical" evidence="8">
    <location>
        <begin position="278"/>
        <end position="300"/>
    </location>
</feature>
<evidence type="ECO:0000256" key="8">
    <source>
        <dbReference type="RuleBase" id="RU365088"/>
    </source>
</evidence>
<feature type="transmembrane region" description="Helical" evidence="8">
    <location>
        <begin position="306"/>
        <end position="328"/>
    </location>
</feature>
<feature type="transmembrane region" description="Helical" evidence="8">
    <location>
        <begin position="102"/>
        <end position="123"/>
    </location>
</feature>
<dbReference type="CDD" id="cd17320">
    <property type="entry name" value="MFS_MdfA_MDR_like"/>
    <property type="match status" value="1"/>
</dbReference>
<dbReference type="InterPro" id="IPR020846">
    <property type="entry name" value="MFS_dom"/>
</dbReference>
<dbReference type="GO" id="GO:0005886">
    <property type="term" value="C:plasma membrane"/>
    <property type="evidence" value="ECO:0007669"/>
    <property type="project" value="UniProtKB-SubCell"/>
</dbReference>
<protein>
    <recommendedName>
        <fullName evidence="8">Bcr/CflA family efflux transporter</fullName>
    </recommendedName>
</protein>
<organism evidence="10 11">
    <name type="scientific">Metasolibacillus meyeri</name>
    <dbReference type="NCBI Taxonomy" id="1071052"/>
    <lineage>
        <taxon>Bacteria</taxon>
        <taxon>Bacillati</taxon>
        <taxon>Bacillota</taxon>
        <taxon>Bacilli</taxon>
        <taxon>Bacillales</taxon>
        <taxon>Caryophanaceae</taxon>
        <taxon>Metasolibacillus</taxon>
    </lineage>
</organism>
<feature type="transmembrane region" description="Helical" evidence="8">
    <location>
        <begin position="246"/>
        <end position="266"/>
    </location>
</feature>
<evidence type="ECO:0000259" key="9">
    <source>
        <dbReference type="PROSITE" id="PS50850"/>
    </source>
</evidence>
<keyword evidence="5 8" id="KW-0812">Transmembrane</keyword>